<comment type="caution">
    <text evidence="6">The sequence shown here is derived from an EMBL/GenBank/DDBJ whole genome shotgun (WGS) entry which is preliminary data.</text>
</comment>
<dbReference type="InterPro" id="IPR051782">
    <property type="entry name" value="ABC_Transporter_VariousFunc"/>
</dbReference>
<feature type="domain" description="ABC transporter" evidence="4">
    <location>
        <begin position="8"/>
        <end position="238"/>
    </location>
</feature>
<name>A0A3R6AX57_9FIRM</name>
<dbReference type="InterPro" id="IPR003593">
    <property type="entry name" value="AAA+_ATPase"/>
</dbReference>
<dbReference type="InterPro" id="IPR003439">
    <property type="entry name" value="ABC_transporter-like_ATP-bd"/>
</dbReference>
<reference evidence="8 9" key="1">
    <citation type="submission" date="2018-08" db="EMBL/GenBank/DDBJ databases">
        <title>A genome reference for cultivated species of the human gut microbiota.</title>
        <authorList>
            <person name="Zou Y."/>
            <person name="Xue W."/>
            <person name="Luo G."/>
        </authorList>
    </citation>
    <scope>NUCLEOTIDE SEQUENCE [LARGE SCALE GENOMIC DNA]</scope>
    <source>
        <strain evidence="7 9">AF31-21AC</strain>
        <strain evidence="6 8">AM37-1AC</strain>
    </source>
</reference>
<evidence type="ECO:0000256" key="2">
    <source>
        <dbReference type="ARBA" id="ARBA00022741"/>
    </source>
</evidence>
<evidence type="ECO:0000256" key="1">
    <source>
        <dbReference type="ARBA" id="ARBA00022448"/>
    </source>
</evidence>
<dbReference type="EMBL" id="WNAJ01000017">
    <property type="protein sequence ID" value="MTR86004.1"/>
    <property type="molecule type" value="Genomic_DNA"/>
</dbReference>
<sequence length="295" mass="33390">MENKMEAIICSNVNKSYGKKEVLKNIDFTLEKGKIYGLIGRNGAGKTTLLSILSAQNPATEGNVTWNGEKIWENRKALDHICFSRELSTNLYGSGVSSLKVKEYLKNASYYYPNWDQKMADELIEKFELNTKQRINKMSKGMLSMVTIIVALASKADFTFLDEPVAGLDVVMREYFYHKLMEEYTETGRTFVISTHIIEEAADLMEEVIMIKDGSLLLKENTQDLLERSYHVSGLAEVVDQAAEGYEKHHEEKMGRSKSVTILLKEGQELPKGYDVTIQPISLEKLFVSLCGLDD</sequence>
<evidence type="ECO:0000313" key="5">
    <source>
        <dbReference type="EMBL" id="MTR86004.1"/>
    </source>
</evidence>
<evidence type="ECO:0000313" key="10">
    <source>
        <dbReference type="Proteomes" id="UP000478483"/>
    </source>
</evidence>
<dbReference type="EMBL" id="QRQN01000002">
    <property type="protein sequence ID" value="RHN11522.1"/>
    <property type="molecule type" value="Genomic_DNA"/>
</dbReference>
<dbReference type="Proteomes" id="UP000478483">
    <property type="component" value="Unassembled WGS sequence"/>
</dbReference>
<dbReference type="AlphaFoldDB" id="A0A3R6AX57"/>
<reference evidence="5 10" key="2">
    <citation type="journal article" date="2019" name="Nat. Med.">
        <title>A library of human gut bacterial isolates paired with longitudinal multiomics data enables mechanistic microbiome research.</title>
        <authorList>
            <person name="Poyet M."/>
            <person name="Groussin M."/>
            <person name="Gibbons S.M."/>
            <person name="Avila-Pacheco J."/>
            <person name="Jiang X."/>
            <person name="Kearney S.M."/>
            <person name="Perrotta A.R."/>
            <person name="Berdy B."/>
            <person name="Zhao S."/>
            <person name="Lieberman T.D."/>
            <person name="Swanson P.K."/>
            <person name="Smith M."/>
            <person name="Roesemann S."/>
            <person name="Alexander J.E."/>
            <person name="Rich S.A."/>
            <person name="Livny J."/>
            <person name="Vlamakis H."/>
            <person name="Clish C."/>
            <person name="Bullock K."/>
            <person name="Deik A."/>
            <person name="Scott J."/>
            <person name="Pierce K.A."/>
            <person name="Xavier R.J."/>
            <person name="Alm E.J."/>
        </authorList>
    </citation>
    <scope>NUCLEOTIDE SEQUENCE [LARGE SCALE GENOMIC DNA]</scope>
    <source>
        <strain evidence="5 10">BIOML-A1</strain>
    </source>
</reference>
<evidence type="ECO:0000259" key="4">
    <source>
        <dbReference type="PROSITE" id="PS50893"/>
    </source>
</evidence>
<dbReference type="GO" id="GO:0005524">
    <property type="term" value="F:ATP binding"/>
    <property type="evidence" value="ECO:0007669"/>
    <property type="project" value="UniProtKB-KW"/>
</dbReference>
<keyword evidence="1" id="KW-0813">Transport</keyword>
<organism evidence="6 8">
    <name type="scientific">Roseburia intestinalis</name>
    <dbReference type="NCBI Taxonomy" id="166486"/>
    <lineage>
        <taxon>Bacteria</taxon>
        <taxon>Bacillati</taxon>
        <taxon>Bacillota</taxon>
        <taxon>Clostridia</taxon>
        <taxon>Lachnospirales</taxon>
        <taxon>Lachnospiraceae</taxon>
        <taxon>Roseburia</taxon>
    </lineage>
</organism>
<keyword evidence="3 6" id="KW-0067">ATP-binding</keyword>
<dbReference type="Pfam" id="PF00005">
    <property type="entry name" value="ABC_tran"/>
    <property type="match status" value="1"/>
</dbReference>
<dbReference type="GO" id="GO:0016887">
    <property type="term" value="F:ATP hydrolysis activity"/>
    <property type="evidence" value="ECO:0007669"/>
    <property type="project" value="InterPro"/>
</dbReference>
<evidence type="ECO:0000313" key="8">
    <source>
        <dbReference type="Proteomes" id="UP000283513"/>
    </source>
</evidence>
<protein>
    <submittedName>
        <fullName evidence="6">ABC transporter ATP-binding protein</fullName>
    </submittedName>
    <submittedName>
        <fullName evidence="5">ATP-binding cassette domain-containing protein</fullName>
    </submittedName>
</protein>
<dbReference type="Proteomes" id="UP000283586">
    <property type="component" value="Unassembled WGS sequence"/>
</dbReference>
<dbReference type="EMBL" id="QSHO01000006">
    <property type="protein sequence ID" value="RHC17446.1"/>
    <property type="molecule type" value="Genomic_DNA"/>
</dbReference>
<dbReference type="PROSITE" id="PS00211">
    <property type="entry name" value="ABC_TRANSPORTER_1"/>
    <property type="match status" value="1"/>
</dbReference>
<dbReference type="InterPro" id="IPR027417">
    <property type="entry name" value="P-loop_NTPase"/>
</dbReference>
<accession>A0A3R6AX57</accession>
<dbReference type="PANTHER" id="PTHR42939">
    <property type="entry name" value="ABC TRANSPORTER ATP-BINDING PROTEIN ALBC-RELATED"/>
    <property type="match status" value="1"/>
</dbReference>
<evidence type="ECO:0000256" key="3">
    <source>
        <dbReference type="ARBA" id="ARBA00022840"/>
    </source>
</evidence>
<dbReference type="Proteomes" id="UP000283513">
    <property type="component" value="Unassembled WGS sequence"/>
</dbReference>
<dbReference type="PANTHER" id="PTHR42939:SF1">
    <property type="entry name" value="ABC TRANSPORTER ATP-BINDING PROTEIN ALBC-RELATED"/>
    <property type="match status" value="1"/>
</dbReference>
<dbReference type="RefSeq" id="WP_006857225.1">
    <property type="nucleotide sequence ID" value="NZ_CP097279.1"/>
</dbReference>
<dbReference type="PROSITE" id="PS50893">
    <property type="entry name" value="ABC_TRANSPORTER_2"/>
    <property type="match status" value="1"/>
</dbReference>
<evidence type="ECO:0000313" key="6">
    <source>
        <dbReference type="EMBL" id="RHC17446.1"/>
    </source>
</evidence>
<gene>
    <name evidence="6" type="ORF">DW856_08135</name>
    <name evidence="7" type="ORF">DWZ31_02720</name>
    <name evidence="5" type="ORF">GMD50_13290</name>
</gene>
<dbReference type="SMART" id="SM00382">
    <property type="entry name" value="AAA"/>
    <property type="match status" value="1"/>
</dbReference>
<dbReference type="GeneID" id="61431700"/>
<evidence type="ECO:0000313" key="9">
    <source>
        <dbReference type="Proteomes" id="UP000283586"/>
    </source>
</evidence>
<dbReference type="InterPro" id="IPR017871">
    <property type="entry name" value="ABC_transporter-like_CS"/>
</dbReference>
<proteinExistence type="predicted"/>
<dbReference type="CDD" id="cd03230">
    <property type="entry name" value="ABC_DR_subfamily_A"/>
    <property type="match status" value="1"/>
</dbReference>
<evidence type="ECO:0000313" key="7">
    <source>
        <dbReference type="EMBL" id="RHN11522.1"/>
    </source>
</evidence>
<dbReference type="Gene3D" id="3.40.50.300">
    <property type="entry name" value="P-loop containing nucleotide triphosphate hydrolases"/>
    <property type="match status" value="1"/>
</dbReference>
<dbReference type="SUPFAM" id="SSF52540">
    <property type="entry name" value="P-loop containing nucleoside triphosphate hydrolases"/>
    <property type="match status" value="1"/>
</dbReference>
<keyword evidence="2" id="KW-0547">Nucleotide-binding</keyword>